<dbReference type="AlphaFoldDB" id="A0A175RIJ8"/>
<evidence type="ECO:0000313" key="3">
    <source>
        <dbReference type="Proteomes" id="UP000078529"/>
    </source>
</evidence>
<dbReference type="Proteomes" id="UP000078529">
    <property type="component" value="Unassembled WGS sequence"/>
</dbReference>
<dbReference type="EMBL" id="LDQA01000049">
    <property type="protein sequence ID" value="KTR03605.1"/>
    <property type="molecule type" value="Genomic_DNA"/>
</dbReference>
<evidence type="ECO:0000313" key="2">
    <source>
        <dbReference type="EMBL" id="KTR03605.1"/>
    </source>
</evidence>
<dbReference type="PATRIC" id="fig|401562.4.peg.3470"/>
<dbReference type="InterPro" id="IPR036162">
    <property type="entry name" value="Resolvase-like_N_sf"/>
</dbReference>
<dbReference type="GO" id="GO:0003677">
    <property type="term" value="F:DNA binding"/>
    <property type="evidence" value="ECO:0007669"/>
    <property type="project" value="InterPro"/>
</dbReference>
<accession>A0A175RIJ8</accession>
<protein>
    <recommendedName>
        <fullName evidence="1">Resolvase/invertase-type recombinase catalytic domain-containing protein</fullName>
    </recommendedName>
</protein>
<proteinExistence type="predicted"/>
<evidence type="ECO:0000259" key="1">
    <source>
        <dbReference type="PROSITE" id="PS51736"/>
    </source>
</evidence>
<gene>
    <name evidence="2" type="ORF">NS365_17915</name>
</gene>
<dbReference type="SUPFAM" id="SSF53041">
    <property type="entry name" value="Resolvase-like"/>
    <property type="match status" value="1"/>
</dbReference>
<organism evidence="2 3">
    <name type="scientific">Aureimonas ureilytica</name>
    <dbReference type="NCBI Taxonomy" id="401562"/>
    <lineage>
        <taxon>Bacteria</taxon>
        <taxon>Pseudomonadati</taxon>
        <taxon>Pseudomonadota</taxon>
        <taxon>Alphaproteobacteria</taxon>
        <taxon>Hyphomicrobiales</taxon>
        <taxon>Aurantimonadaceae</taxon>
        <taxon>Aureimonas</taxon>
    </lineage>
</organism>
<reference evidence="2 3" key="1">
    <citation type="journal article" date="2016" name="Front. Microbiol.">
        <title>Genomic Resource of Rice Seed Associated Bacteria.</title>
        <authorList>
            <person name="Midha S."/>
            <person name="Bansal K."/>
            <person name="Sharma S."/>
            <person name="Kumar N."/>
            <person name="Patil P.P."/>
            <person name="Chaudhry V."/>
            <person name="Patil P.B."/>
        </authorList>
    </citation>
    <scope>NUCLEOTIDE SEQUENCE [LARGE SCALE GENOMIC DNA]</scope>
    <source>
        <strain evidence="2 3">NS365</strain>
    </source>
</reference>
<dbReference type="InterPro" id="IPR006119">
    <property type="entry name" value="Resolv_N"/>
</dbReference>
<name>A0A175RIJ8_9HYPH</name>
<dbReference type="PROSITE" id="PS51736">
    <property type="entry name" value="RECOMBINASES_3"/>
    <property type="match status" value="1"/>
</dbReference>
<sequence length="91" mass="10250">MTMSVINAVAEFERDLLIERTHAGLIRAKEQGKRLRCKQPERDHCDPFGCLQRSRFDGALSILLTSLCRQQGGTFRQTGCGAHVRAGQKFM</sequence>
<dbReference type="Pfam" id="PF00239">
    <property type="entry name" value="Resolvase"/>
    <property type="match status" value="1"/>
</dbReference>
<dbReference type="GO" id="GO:0000150">
    <property type="term" value="F:DNA strand exchange activity"/>
    <property type="evidence" value="ECO:0007669"/>
    <property type="project" value="InterPro"/>
</dbReference>
<feature type="domain" description="Resolvase/invertase-type recombinase catalytic" evidence="1">
    <location>
        <begin position="1"/>
        <end position="32"/>
    </location>
</feature>
<comment type="caution">
    <text evidence="2">The sequence shown here is derived from an EMBL/GenBank/DDBJ whole genome shotgun (WGS) entry which is preliminary data.</text>
</comment>
<keyword evidence="3" id="KW-1185">Reference proteome</keyword>